<keyword evidence="3" id="KW-1185">Reference proteome</keyword>
<evidence type="ECO:0000313" key="2">
    <source>
        <dbReference type="EMBL" id="MET4541195.1"/>
    </source>
</evidence>
<feature type="region of interest" description="Disordered" evidence="1">
    <location>
        <begin position="215"/>
        <end position="275"/>
    </location>
</feature>
<feature type="compositionally biased region" description="Basic and acidic residues" evidence="1">
    <location>
        <begin position="112"/>
        <end position="125"/>
    </location>
</feature>
<protein>
    <submittedName>
        <fullName evidence="2">Uncharacterized protein</fullName>
    </submittedName>
</protein>
<proteinExistence type="predicted"/>
<name>A0ABV2P8T9_9MICC</name>
<evidence type="ECO:0000313" key="3">
    <source>
        <dbReference type="Proteomes" id="UP001549307"/>
    </source>
</evidence>
<reference evidence="2 3" key="1">
    <citation type="submission" date="2024-06" db="EMBL/GenBank/DDBJ databases">
        <title>Sorghum-associated microbial communities from plants grown in Nebraska, USA.</title>
        <authorList>
            <person name="Schachtman D."/>
        </authorList>
    </citation>
    <scope>NUCLEOTIDE SEQUENCE [LARGE SCALE GENOMIC DNA]</scope>
    <source>
        <strain evidence="2 3">3552</strain>
    </source>
</reference>
<feature type="compositionally biased region" description="Polar residues" evidence="1">
    <location>
        <begin position="95"/>
        <end position="106"/>
    </location>
</feature>
<feature type="compositionally biased region" description="Polar residues" evidence="1">
    <location>
        <begin position="242"/>
        <end position="252"/>
    </location>
</feature>
<dbReference type="Proteomes" id="UP001549307">
    <property type="component" value="Unassembled WGS sequence"/>
</dbReference>
<feature type="compositionally biased region" description="Polar residues" evidence="1">
    <location>
        <begin position="215"/>
        <end position="226"/>
    </location>
</feature>
<feature type="region of interest" description="Disordered" evidence="1">
    <location>
        <begin position="64"/>
        <end position="137"/>
    </location>
</feature>
<accession>A0ABV2P8T9</accession>
<dbReference type="EMBL" id="JBEPSN010000008">
    <property type="protein sequence ID" value="MET4541195.1"/>
    <property type="molecule type" value="Genomic_DNA"/>
</dbReference>
<evidence type="ECO:0000256" key="1">
    <source>
        <dbReference type="SAM" id="MobiDB-lite"/>
    </source>
</evidence>
<comment type="caution">
    <text evidence="2">The sequence shown here is derived from an EMBL/GenBank/DDBJ whole genome shotgun (WGS) entry which is preliminary data.</text>
</comment>
<gene>
    <name evidence="2" type="ORF">ABIE37_002990</name>
</gene>
<sequence>MEDKGQWTALGADSSPAVAALTAVRSRRFLSMPDLLRAGFKDSTTPITWTGHFHGAGLLNNKAKSAPGSSLTGPAPALADVPAQDAGPAPEPQRKPQTGRGSTSAQPVHCVDTQRPDPKAAHEPDLTAGGPDLTAARRDLAAGGPDLTAARRDMAALLDDSAALLDTARLSAANKTSLLGFYEAADFAGKVEEIARSVEYLQVVAARAVERTRNQALQAGPGSSATAPEWRTGWTDPEPGTDTATTSQSRPGTATAAATDGEAHTPHLPRVEMVP</sequence>
<organism evidence="2 3">
    <name type="scientific">Arthrobacter bambusae</name>
    <dbReference type="NCBI Taxonomy" id="1338426"/>
    <lineage>
        <taxon>Bacteria</taxon>
        <taxon>Bacillati</taxon>
        <taxon>Actinomycetota</taxon>
        <taxon>Actinomycetes</taxon>
        <taxon>Micrococcales</taxon>
        <taxon>Micrococcaceae</taxon>
        <taxon>Arthrobacter</taxon>
    </lineage>
</organism>